<keyword evidence="4" id="KW-1185">Reference proteome</keyword>
<dbReference type="OrthoDB" id="10064229at2759"/>
<dbReference type="GO" id="GO:0006310">
    <property type="term" value="P:DNA recombination"/>
    <property type="evidence" value="ECO:0007669"/>
    <property type="project" value="UniProtKB-KW"/>
</dbReference>
<dbReference type="InterPro" id="IPR002104">
    <property type="entry name" value="Integrase_catalytic"/>
</dbReference>
<keyword evidence="1" id="KW-0233">DNA recombination</keyword>
<dbReference type="Pfam" id="PF00589">
    <property type="entry name" value="Phage_integrase"/>
    <property type="match status" value="1"/>
</dbReference>
<dbReference type="AlphaFoldDB" id="A0A1X7THZ9"/>
<dbReference type="PANTHER" id="PTHR35617:SF3">
    <property type="entry name" value="CORE-BINDING (CB) DOMAIN-CONTAINING PROTEIN"/>
    <property type="match status" value="1"/>
</dbReference>
<dbReference type="EnsemblMetazoa" id="XM_020004048.1">
    <property type="protein sequence ID" value="XP_019859607.1"/>
    <property type="gene ID" value="LOC109587826"/>
</dbReference>
<dbReference type="KEGG" id="aqu:109587826"/>
<dbReference type="GO" id="GO:0015074">
    <property type="term" value="P:DNA integration"/>
    <property type="evidence" value="ECO:0007669"/>
    <property type="project" value="InterPro"/>
</dbReference>
<evidence type="ECO:0000313" key="4">
    <source>
        <dbReference type="Proteomes" id="UP000007879"/>
    </source>
</evidence>
<reference evidence="4" key="1">
    <citation type="journal article" date="2010" name="Nature">
        <title>The Amphimedon queenslandica genome and the evolution of animal complexity.</title>
        <authorList>
            <person name="Srivastava M."/>
            <person name="Simakov O."/>
            <person name="Chapman J."/>
            <person name="Fahey B."/>
            <person name="Gauthier M.E."/>
            <person name="Mitros T."/>
            <person name="Richards G.S."/>
            <person name="Conaco C."/>
            <person name="Dacre M."/>
            <person name="Hellsten U."/>
            <person name="Larroux C."/>
            <person name="Putnam N.H."/>
            <person name="Stanke M."/>
            <person name="Adamska M."/>
            <person name="Darling A."/>
            <person name="Degnan S.M."/>
            <person name="Oakley T.H."/>
            <person name="Plachetzki D.C."/>
            <person name="Zhai Y."/>
            <person name="Adamski M."/>
            <person name="Calcino A."/>
            <person name="Cummins S.F."/>
            <person name="Goodstein D.M."/>
            <person name="Harris C."/>
            <person name="Jackson D.J."/>
            <person name="Leys S.P."/>
            <person name="Shu S."/>
            <person name="Woodcroft B.J."/>
            <person name="Vervoort M."/>
            <person name="Kosik K.S."/>
            <person name="Manning G."/>
            <person name="Degnan B.M."/>
            <person name="Rokhsar D.S."/>
        </authorList>
    </citation>
    <scope>NUCLEOTIDE SEQUENCE [LARGE SCALE GENOMIC DNA]</scope>
</reference>
<proteinExistence type="predicted"/>
<name>A0A1X7THZ9_AMPQE</name>
<dbReference type="Gene3D" id="1.10.443.10">
    <property type="entry name" value="Intergrase catalytic core"/>
    <property type="match status" value="1"/>
</dbReference>
<dbReference type="InterPro" id="IPR013762">
    <property type="entry name" value="Integrase-like_cat_sf"/>
</dbReference>
<dbReference type="PANTHER" id="PTHR35617">
    <property type="entry name" value="PHAGE_INTEGRASE DOMAIN-CONTAINING PROTEIN"/>
    <property type="match status" value="1"/>
</dbReference>
<dbReference type="eggNOG" id="ENOG502S4UE">
    <property type="taxonomic scope" value="Eukaryota"/>
</dbReference>
<dbReference type="PROSITE" id="PS51898">
    <property type="entry name" value="TYR_RECOMBINASE"/>
    <property type="match status" value="1"/>
</dbReference>
<organism evidence="3">
    <name type="scientific">Amphimedon queenslandica</name>
    <name type="common">Sponge</name>
    <dbReference type="NCBI Taxonomy" id="400682"/>
    <lineage>
        <taxon>Eukaryota</taxon>
        <taxon>Metazoa</taxon>
        <taxon>Porifera</taxon>
        <taxon>Demospongiae</taxon>
        <taxon>Heteroscleromorpha</taxon>
        <taxon>Haplosclerida</taxon>
        <taxon>Niphatidae</taxon>
        <taxon>Amphimedon</taxon>
    </lineage>
</organism>
<protein>
    <recommendedName>
        <fullName evidence="2">Tyr recombinase domain-containing protein</fullName>
    </recommendedName>
</protein>
<dbReference type="SUPFAM" id="SSF56349">
    <property type="entry name" value="DNA breaking-rejoining enzymes"/>
    <property type="match status" value="1"/>
</dbReference>
<dbReference type="InParanoid" id="A0A1X7THZ9"/>
<evidence type="ECO:0000313" key="3">
    <source>
        <dbReference type="EnsemblMetazoa" id="Aqu2.1.14112_001"/>
    </source>
</evidence>
<accession>A0A1X7THZ9</accession>
<evidence type="ECO:0000256" key="1">
    <source>
        <dbReference type="ARBA" id="ARBA00023172"/>
    </source>
</evidence>
<dbReference type="EnsemblMetazoa" id="Aqu2.1.14112_001">
    <property type="protein sequence ID" value="Aqu2.1.14112_001"/>
    <property type="gene ID" value="Aqu2.1.14112"/>
</dbReference>
<reference evidence="3" key="2">
    <citation type="submission" date="2017-05" db="UniProtKB">
        <authorList>
            <consortium name="EnsemblMetazoa"/>
        </authorList>
    </citation>
    <scope>IDENTIFICATION</scope>
</reference>
<dbReference type="Proteomes" id="UP000007879">
    <property type="component" value="Unassembled WGS sequence"/>
</dbReference>
<evidence type="ECO:0000259" key="2">
    <source>
        <dbReference type="PROSITE" id="PS51898"/>
    </source>
</evidence>
<dbReference type="GO" id="GO:0003677">
    <property type="term" value="F:DNA binding"/>
    <property type="evidence" value="ECO:0007669"/>
    <property type="project" value="InterPro"/>
</dbReference>
<sequence>MFNKRPPLPKYRSTWDVNVVISLFQNNRGHSDTLSLKQLSYKLAMLLALSSAAHSSDIFLLDLRFRSFSQEGVTFQLASPSKTRRSGPPRSIFIKRLITEPILCPVSTLESYMYERATLSFRPQGSGMANPLFLSFNRHHKPVASSTISRWITATMKEAGIDTDAFQAHSTRAAASSRARSTGVPVEDILKCAGWSRRSTFERFYYKPISEPHLDIVPSGSQDS</sequence>
<dbReference type="InterPro" id="IPR011010">
    <property type="entry name" value="DNA_brk_join_enz"/>
</dbReference>
<gene>
    <name evidence="3" type="primary">109587826</name>
</gene>
<feature type="domain" description="Tyr recombinase" evidence="2">
    <location>
        <begin position="7"/>
        <end position="219"/>
    </location>
</feature>